<reference evidence="1 2" key="1">
    <citation type="journal article" date="2020" name="Cell">
        <title>Large-Scale Comparative Analyses of Tick Genomes Elucidate Their Genetic Diversity and Vector Capacities.</title>
        <authorList>
            <consortium name="Tick Genome and Microbiome Consortium (TIGMIC)"/>
            <person name="Jia N."/>
            <person name="Wang J."/>
            <person name="Shi W."/>
            <person name="Du L."/>
            <person name="Sun Y."/>
            <person name="Zhan W."/>
            <person name="Jiang J.F."/>
            <person name="Wang Q."/>
            <person name="Zhang B."/>
            <person name="Ji P."/>
            <person name="Bell-Sakyi L."/>
            <person name="Cui X.M."/>
            <person name="Yuan T.T."/>
            <person name="Jiang B.G."/>
            <person name="Yang W.F."/>
            <person name="Lam T.T."/>
            <person name="Chang Q.C."/>
            <person name="Ding S.J."/>
            <person name="Wang X.J."/>
            <person name="Zhu J.G."/>
            <person name="Ruan X.D."/>
            <person name="Zhao L."/>
            <person name="Wei J.T."/>
            <person name="Ye R.Z."/>
            <person name="Que T.C."/>
            <person name="Du C.H."/>
            <person name="Zhou Y.H."/>
            <person name="Cheng J.X."/>
            <person name="Dai P.F."/>
            <person name="Guo W.B."/>
            <person name="Han X.H."/>
            <person name="Huang E.J."/>
            <person name="Li L.F."/>
            <person name="Wei W."/>
            <person name="Gao Y.C."/>
            <person name="Liu J.Z."/>
            <person name="Shao H.Z."/>
            <person name="Wang X."/>
            <person name="Wang C.C."/>
            <person name="Yang T.C."/>
            <person name="Huo Q.B."/>
            <person name="Li W."/>
            <person name="Chen H.Y."/>
            <person name="Chen S.E."/>
            <person name="Zhou L.G."/>
            <person name="Ni X.B."/>
            <person name="Tian J.H."/>
            <person name="Sheng Y."/>
            <person name="Liu T."/>
            <person name="Pan Y.S."/>
            <person name="Xia L.Y."/>
            <person name="Li J."/>
            <person name="Zhao F."/>
            <person name="Cao W.C."/>
        </authorList>
    </citation>
    <scope>NUCLEOTIDE SEQUENCE [LARGE SCALE GENOMIC DNA]</scope>
    <source>
        <strain evidence="1">Iper-2018</strain>
    </source>
</reference>
<sequence>MKFPFITALGKHQYKTLQDQPLPAAPEHEPFEDLVQVLKEYHAPGSEAIGERLKFYYGCQLETESVSTFAVELRHLAAKCTFGNFLGDALRDRFVAGLRIPTIQAGLLKEREPNF</sequence>
<dbReference type="Proteomes" id="UP000805193">
    <property type="component" value="Unassembled WGS sequence"/>
</dbReference>
<gene>
    <name evidence="1" type="ORF">HPB47_018733</name>
</gene>
<evidence type="ECO:0000313" key="1">
    <source>
        <dbReference type="EMBL" id="KAG0435009.1"/>
    </source>
</evidence>
<organism evidence="1 2">
    <name type="scientific">Ixodes persulcatus</name>
    <name type="common">Taiga tick</name>
    <dbReference type="NCBI Taxonomy" id="34615"/>
    <lineage>
        <taxon>Eukaryota</taxon>
        <taxon>Metazoa</taxon>
        <taxon>Ecdysozoa</taxon>
        <taxon>Arthropoda</taxon>
        <taxon>Chelicerata</taxon>
        <taxon>Arachnida</taxon>
        <taxon>Acari</taxon>
        <taxon>Parasitiformes</taxon>
        <taxon>Ixodida</taxon>
        <taxon>Ixodoidea</taxon>
        <taxon>Ixodidae</taxon>
        <taxon>Ixodinae</taxon>
        <taxon>Ixodes</taxon>
    </lineage>
</organism>
<evidence type="ECO:0000313" key="2">
    <source>
        <dbReference type="Proteomes" id="UP000805193"/>
    </source>
</evidence>
<comment type="caution">
    <text evidence="1">The sequence shown here is derived from an EMBL/GenBank/DDBJ whole genome shotgun (WGS) entry which is preliminary data.</text>
</comment>
<proteinExistence type="predicted"/>
<dbReference type="EMBL" id="JABSTQ010008003">
    <property type="protein sequence ID" value="KAG0435009.1"/>
    <property type="molecule type" value="Genomic_DNA"/>
</dbReference>
<keyword evidence="2" id="KW-1185">Reference proteome</keyword>
<name>A0AC60QJZ4_IXOPE</name>
<protein>
    <submittedName>
        <fullName evidence="1">Uncharacterized protein</fullName>
    </submittedName>
</protein>
<accession>A0AC60QJZ4</accession>